<dbReference type="AlphaFoldDB" id="A0A1J5QBB7"/>
<name>A0A1J5QBB7_9ZZZZ</name>
<dbReference type="EMBL" id="MLJW01001054">
    <property type="protein sequence ID" value="OIQ80482.1"/>
    <property type="molecule type" value="Genomic_DNA"/>
</dbReference>
<reference evidence="1" key="1">
    <citation type="submission" date="2016-10" db="EMBL/GenBank/DDBJ databases">
        <title>Sequence of Gallionella enrichment culture.</title>
        <authorList>
            <person name="Poehlein A."/>
            <person name="Muehling M."/>
            <person name="Daniel R."/>
        </authorList>
    </citation>
    <scope>NUCLEOTIDE SEQUENCE</scope>
</reference>
<gene>
    <name evidence="1" type="ORF">GALL_377560</name>
</gene>
<sequence length="207" mass="23485">MMQGKRVARLGTQPGTVAFCRVLDAAEAIVGDAEEFRRFSGERWLDERLAGKQRRLFLAPRLRQQRRKVIERRHEIGIAPQRPAVRVLRPGEVLLTVQDCRQIVPDVGVASIQRHRSEERRCGIVELPRFDQNVAQIVVARGGPLAAPFDRLQDHRDAARRIALLMQQHPQVMPRLRMLRIALENGAVAGLGFGKGSRGMQRENRVD</sequence>
<comment type="caution">
    <text evidence="1">The sequence shown here is derived from an EMBL/GenBank/DDBJ whole genome shotgun (WGS) entry which is preliminary data.</text>
</comment>
<organism evidence="1">
    <name type="scientific">mine drainage metagenome</name>
    <dbReference type="NCBI Taxonomy" id="410659"/>
    <lineage>
        <taxon>unclassified sequences</taxon>
        <taxon>metagenomes</taxon>
        <taxon>ecological metagenomes</taxon>
    </lineage>
</organism>
<evidence type="ECO:0000313" key="1">
    <source>
        <dbReference type="EMBL" id="OIQ80482.1"/>
    </source>
</evidence>
<protein>
    <submittedName>
        <fullName evidence="1">Uncharacterized protein</fullName>
    </submittedName>
</protein>
<accession>A0A1J5QBB7</accession>
<proteinExistence type="predicted"/>